<feature type="binding site" evidence="10">
    <location>
        <position position="270"/>
    </location>
    <ligand>
        <name>Mn(2+)</name>
        <dbReference type="ChEBI" id="CHEBI:29035"/>
    </ligand>
</feature>
<comment type="catalytic activity">
    <reaction evidence="9 10">
        <text>oxaloacetate + ATP = phosphoenolpyruvate + ADP + CO2</text>
        <dbReference type="Rhea" id="RHEA:18617"/>
        <dbReference type="ChEBI" id="CHEBI:16452"/>
        <dbReference type="ChEBI" id="CHEBI:16526"/>
        <dbReference type="ChEBI" id="CHEBI:30616"/>
        <dbReference type="ChEBI" id="CHEBI:58702"/>
        <dbReference type="ChEBI" id="CHEBI:456216"/>
        <dbReference type="EC" id="4.1.1.49"/>
    </reaction>
</comment>
<evidence type="ECO:0000256" key="5">
    <source>
        <dbReference type="ARBA" id="ARBA00022741"/>
    </source>
</evidence>
<dbReference type="NCBIfam" id="NF006821">
    <property type="entry name" value="PRK09344.1-3"/>
    <property type="match status" value="1"/>
</dbReference>
<keyword evidence="10" id="KW-0464">Manganese</keyword>
<dbReference type="InterPro" id="IPR008210">
    <property type="entry name" value="PEP_carboxykinase_N"/>
</dbReference>
<dbReference type="SUPFAM" id="SSF53795">
    <property type="entry name" value="PEP carboxykinase-like"/>
    <property type="match status" value="1"/>
</dbReference>
<feature type="binding site" evidence="10">
    <location>
        <position position="233"/>
    </location>
    <ligand>
        <name>ATP</name>
        <dbReference type="ChEBI" id="CHEBI:30616"/>
    </ligand>
</feature>
<feature type="binding site" evidence="10">
    <location>
        <position position="60"/>
    </location>
    <ligand>
        <name>substrate</name>
    </ligand>
</feature>
<evidence type="ECO:0000256" key="8">
    <source>
        <dbReference type="ARBA" id="ARBA00023239"/>
    </source>
</evidence>
<feature type="binding site" evidence="10">
    <location>
        <position position="214"/>
    </location>
    <ligand>
        <name>Mn(2+)</name>
        <dbReference type="ChEBI" id="CHEBI:29035"/>
    </ligand>
</feature>
<evidence type="ECO:0000256" key="10">
    <source>
        <dbReference type="HAMAP-Rule" id="MF_00453"/>
    </source>
</evidence>
<dbReference type="EMBL" id="MVDD01000009">
    <property type="protein sequence ID" value="PKQ62259.1"/>
    <property type="molecule type" value="Genomic_DNA"/>
</dbReference>
<feature type="binding site" evidence="10">
    <location>
        <position position="208"/>
    </location>
    <ligand>
        <name>substrate</name>
    </ligand>
</feature>
<dbReference type="PANTHER" id="PTHR30031:SF0">
    <property type="entry name" value="PHOSPHOENOLPYRUVATE CARBOXYKINASE (ATP)"/>
    <property type="match status" value="1"/>
</dbReference>
<dbReference type="AlphaFoldDB" id="A0A2N3HW35"/>
<keyword evidence="11" id="KW-0808">Transferase</keyword>
<evidence type="ECO:0000256" key="9">
    <source>
        <dbReference type="ARBA" id="ARBA00047371"/>
    </source>
</evidence>
<dbReference type="UniPathway" id="UPA00138"/>
<name>A0A2N3HW35_9BACT</name>
<evidence type="ECO:0000313" key="12">
    <source>
        <dbReference type="Proteomes" id="UP000233535"/>
    </source>
</evidence>
<dbReference type="RefSeq" id="WP_218972239.1">
    <property type="nucleotide sequence ID" value="NZ_MVDD01000009.1"/>
</dbReference>
<dbReference type="HAMAP" id="MF_00453">
    <property type="entry name" value="PEPCK_ATP"/>
    <property type="match status" value="1"/>
</dbReference>
<dbReference type="PIRSF" id="PIRSF006294">
    <property type="entry name" value="PEP_crbxkin"/>
    <property type="match status" value="1"/>
</dbReference>
<keyword evidence="8 10" id="KW-0456">Lyase</keyword>
<keyword evidence="10" id="KW-0963">Cytoplasm</keyword>
<comment type="function">
    <text evidence="10">Involved in the gluconeogenesis. Catalyzes the conversion of oxaloacetate (OAA) to phosphoenolpyruvate (PEP) through direct phosphoryl transfer between the nucleoside triphosphate and OAA.</text>
</comment>
<comment type="subcellular location">
    <subcellularLocation>
        <location evidence="10">Cytoplasm</location>
    </subcellularLocation>
</comment>
<dbReference type="Gene3D" id="3.40.449.10">
    <property type="entry name" value="Phosphoenolpyruvate Carboxykinase, domain 1"/>
    <property type="match status" value="1"/>
</dbReference>
<keyword evidence="4 10" id="KW-0312">Gluconeogenesis</keyword>
<dbReference type="GO" id="GO:0006094">
    <property type="term" value="P:gluconeogenesis"/>
    <property type="evidence" value="ECO:0007669"/>
    <property type="project" value="UniProtKB-UniRule"/>
</dbReference>
<evidence type="ECO:0000256" key="6">
    <source>
        <dbReference type="ARBA" id="ARBA00022793"/>
    </source>
</evidence>
<dbReference type="Gene3D" id="2.170.8.10">
    <property type="entry name" value="Phosphoenolpyruvate Carboxykinase, domain 2"/>
    <property type="match status" value="1"/>
</dbReference>
<keyword evidence="11" id="KW-0418">Kinase</keyword>
<dbReference type="GO" id="GO:0005524">
    <property type="term" value="F:ATP binding"/>
    <property type="evidence" value="ECO:0007669"/>
    <property type="project" value="UniProtKB-UniRule"/>
</dbReference>
<feature type="binding site" evidence="10">
    <location>
        <position position="233"/>
    </location>
    <ligand>
        <name>Mn(2+)</name>
        <dbReference type="ChEBI" id="CHEBI:29035"/>
    </ligand>
</feature>
<proteinExistence type="inferred from homology"/>
<feature type="binding site" evidence="10">
    <location>
        <position position="298"/>
    </location>
    <ligand>
        <name>ATP</name>
        <dbReference type="ChEBI" id="CHEBI:30616"/>
    </ligand>
</feature>
<dbReference type="EC" id="4.1.1.49" evidence="3 10"/>
<dbReference type="Proteomes" id="UP000233535">
    <property type="component" value="Unassembled WGS sequence"/>
</dbReference>
<feature type="binding site" evidence="10">
    <location>
        <position position="341"/>
    </location>
    <ligand>
        <name>ATP</name>
        <dbReference type="ChEBI" id="CHEBI:30616"/>
    </ligand>
</feature>
<feature type="binding site" evidence="10">
    <location>
        <position position="341"/>
    </location>
    <ligand>
        <name>substrate</name>
    </ligand>
</feature>
<feature type="binding site" evidence="10">
    <location>
        <begin position="460"/>
        <end position="461"/>
    </location>
    <ligand>
        <name>ATP</name>
        <dbReference type="ChEBI" id="CHEBI:30616"/>
    </ligand>
</feature>
<keyword evidence="6 10" id="KW-0210">Decarboxylase</keyword>
<feature type="binding site" evidence="10">
    <location>
        <position position="466"/>
    </location>
    <ligand>
        <name>ATP</name>
        <dbReference type="ChEBI" id="CHEBI:30616"/>
    </ligand>
</feature>
<evidence type="ECO:0000256" key="7">
    <source>
        <dbReference type="ARBA" id="ARBA00022840"/>
    </source>
</evidence>
<dbReference type="GO" id="GO:0016301">
    <property type="term" value="F:kinase activity"/>
    <property type="evidence" value="ECO:0007669"/>
    <property type="project" value="UniProtKB-KW"/>
</dbReference>
<dbReference type="InterPro" id="IPR001272">
    <property type="entry name" value="PEP_carboxykinase_ATP"/>
</dbReference>
<reference evidence="11 12" key="1">
    <citation type="journal article" date="2017" name="Front. Microbiol.">
        <title>Labilibaculum manganireducens gen. nov., sp. nov. and Labilibaculum filiforme sp. nov., Novel Bacteroidetes Isolated from Subsurface Sediments of the Baltic Sea.</title>
        <authorList>
            <person name="Vandieken V."/>
            <person name="Marshall I.P."/>
            <person name="Niemann H."/>
            <person name="Engelen B."/>
            <person name="Cypionka H."/>
        </authorList>
    </citation>
    <scope>NUCLEOTIDE SEQUENCE [LARGE SCALE GENOMIC DNA]</scope>
    <source>
        <strain evidence="11 12">59.16B</strain>
    </source>
</reference>
<sequence length="552" mass="61525">MNAIEISMIEDLKKSLKLHSNIRENLPREVLISLAVENKEAVLTRNGALATWTPSNSTGRSPKDTYIVRNPESESNIDWSSPNNIQMNSQTFALIFEDALKTIGAKKTIFTTDRVIGADSKYALPVKTICDQALSQVFIDNMFRPTPTDIQQSIFADEQFFLIALPKEKLDKTRYKGLVRNQANGETSDICVVVDFDKKIGIVYGSSYMGSLKKLMFTVMNYYLPFRGVLPLHCSANEGINGDSALLLGLSGTGKTTLSADPERALLGDDEHGWSDNGIFNFENGCYAKMIDIKPENEPEIYDAVMHDAPYTKHGAIIENAMIYPDGEIDFFDDRYTPNSRASYPLSFLTNIKKSSTAGHPKTILFLTADAYGVLPPISKLTKEQAMLWFLMGYTSKLAGTETGVTEPQATFSRFFGQPFMPCNPNIYAEMLGEKMDKHNTNVFLINTGWSGGSYGTGARIKLKYTRAMVDAALKGKLDKGDFIEDKLFHLNIPTICENVPSEILNPINTWKNKDDYQKTAEKLANKFCDSFDKSYGNQDIVPEIISQCPGK</sequence>
<keyword evidence="12" id="KW-1185">Reference proteome</keyword>
<organism evidence="11 12">
    <name type="scientific">Labilibaculum filiforme</name>
    <dbReference type="NCBI Taxonomy" id="1940526"/>
    <lineage>
        <taxon>Bacteria</taxon>
        <taxon>Pseudomonadati</taxon>
        <taxon>Bacteroidota</taxon>
        <taxon>Bacteroidia</taxon>
        <taxon>Marinilabiliales</taxon>
        <taxon>Marinifilaceae</taxon>
        <taxon>Labilibaculum</taxon>
    </lineage>
</organism>
<feature type="binding site" evidence="10">
    <location>
        <position position="214"/>
    </location>
    <ligand>
        <name>ATP</name>
        <dbReference type="ChEBI" id="CHEBI:30616"/>
    </ligand>
</feature>
<dbReference type="InterPro" id="IPR013035">
    <property type="entry name" value="PEP_carboxykinase_C"/>
</dbReference>
<evidence type="ECO:0000256" key="1">
    <source>
        <dbReference type="ARBA" id="ARBA00004742"/>
    </source>
</evidence>
<comment type="cofactor">
    <cofactor evidence="10">
        <name>Mn(2+)</name>
        <dbReference type="ChEBI" id="CHEBI:29035"/>
    </cofactor>
    <text evidence="10">Binds 1 Mn(2+) ion per subunit.</text>
</comment>
<feature type="binding site" evidence="10">
    <location>
        <position position="214"/>
    </location>
    <ligand>
        <name>substrate</name>
    </ligand>
</feature>
<dbReference type="Gene3D" id="3.90.228.20">
    <property type="match status" value="1"/>
</dbReference>
<keyword evidence="5 10" id="KW-0547">Nucleotide-binding</keyword>
<dbReference type="GO" id="GO:0005829">
    <property type="term" value="C:cytosol"/>
    <property type="evidence" value="ECO:0007669"/>
    <property type="project" value="TreeGrafter"/>
</dbReference>
<keyword evidence="10" id="KW-0479">Metal-binding</keyword>
<dbReference type="GO" id="GO:0046872">
    <property type="term" value="F:metal ion binding"/>
    <property type="evidence" value="ECO:0007669"/>
    <property type="project" value="UniProtKB-KW"/>
</dbReference>
<keyword evidence="7 10" id="KW-0067">ATP-binding</keyword>
<dbReference type="GO" id="GO:0004612">
    <property type="term" value="F:phosphoenolpyruvate carboxykinase (ATP) activity"/>
    <property type="evidence" value="ECO:0007669"/>
    <property type="project" value="UniProtKB-UniRule"/>
</dbReference>
<keyword evidence="11" id="KW-0670">Pyruvate</keyword>
<accession>A0A2N3HW35</accession>
<dbReference type="Pfam" id="PF01293">
    <property type="entry name" value="PEPCK_ATP"/>
    <property type="match status" value="1"/>
</dbReference>
<evidence type="ECO:0000313" key="11">
    <source>
        <dbReference type="EMBL" id="PKQ62259.1"/>
    </source>
</evidence>
<gene>
    <name evidence="10" type="primary">pckA</name>
    <name evidence="11" type="ORF">BZG02_13155</name>
</gene>
<dbReference type="SUPFAM" id="SSF68923">
    <property type="entry name" value="PEP carboxykinase N-terminal domain"/>
    <property type="match status" value="1"/>
</dbReference>
<evidence type="ECO:0000256" key="3">
    <source>
        <dbReference type="ARBA" id="ARBA00012363"/>
    </source>
</evidence>
<comment type="pathway">
    <text evidence="1 10">Carbohydrate biosynthesis; gluconeogenesis.</text>
</comment>
<evidence type="ECO:0000256" key="2">
    <source>
        <dbReference type="ARBA" id="ARBA00006052"/>
    </source>
</evidence>
<comment type="similarity">
    <text evidence="2 10">Belongs to the phosphoenolpyruvate carboxykinase (ATP) family.</text>
</comment>
<evidence type="ECO:0000256" key="4">
    <source>
        <dbReference type="ARBA" id="ARBA00022432"/>
    </source>
</evidence>
<dbReference type="PANTHER" id="PTHR30031">
    <property type="entry name" value="PHOSPHOENOLPYRUVATE CARBOXYKINASE ATP"/>
    <property type="match status" value="1"/>
</dbReference>
<feature type="binding site" evidence="10">
    <location>
        <begin position="249"/>
        <end position="257"/>
    </location>
    <ligand>
        <name>ATP</name>
        <dbReference type="ChEBI" id="CHEBI:30616"/>
    </ligand>
</feature>
<comment type="caution">
    <text evidence="11">The sequence shown here is derived from an EMBL/GenBank/DDBJ whole genome shotgun (WGS) entry which is preliminary data.</text>
</comment>
<protein>
    <recommendedName>
        <fullName evidence="3 10">Phosphoenolpyruvate carboxykinase (ATP)</fullName>
        <shortName evidence="10">PCK</shortName>
        <shortName evidence="10">PEP carboxykinase</shortName>
        <shortName evidence="10">PEPCK</shortName>
        <ecNumber evidence="3 10">4.1.1.49</ecNumber>
    </recommendedName>
</protein>
<dbReference type="NCBIfam" id="NF006820">
    <property type="entry name" value="PRK09344.1-2"/>
    <property type="match status" value="1"/>
</dbReference>